<dbReference type="InterPro" id="IPR020829">
    <property type="entry name" value="GlycerAld_3-P_DH_cat"/>
</dbReference>
<dbReference type="EMBL" id="UARK01000031">
    <property type="protein sequence ID" value="SPW31316.1"/>
    <property type="molecule type" value="Genomic_DNA"/>
</dbReference>
<comment type="similarity">
    <text evidence="3">Belongs to the glyceraldehyde-3-phosphate dehydrogenase family.</text>
</comment>
<dbReference type="InterPro" id="IPR036291">
    <property type="entry name" value="NAD(P)-bd_dom_sf"/>
</dbReference>
<dbReference type="InterPro" id="IPR020828">
    <property type="entry name" value="GlycerAld_3-P_DH_NAD(P)-bd"/>
</dbReference>
<dbReference type="Gene3D" id="3.30.360.10">
    <property type="entry name" value="Dihydrodipicolinate Reductase, domain 2"/>
    <property type="match status" value="1"/>
</dbReference>
<keyword evidence="2 5" id="KW-0560">Oxidoreductase</keyword>
<dbReference type="PROSITE" id="PS00071">
    <property type="entry name" value="GAPDH"/>
    <property type="match status" value="1"/>
</dbReference>
<dbReference type="CDD" id="cd18126">
    <property type="entry name" value="GAPDH_I_C"/>
    <property type="match status" value="1"/>
</dbReference>
<dbReference type="GO" id="GO:0051287">
    <property type="term" value="F:NAD binding"/>
    <property type="evidence" value="ECO:0007669"/>
    <property type="project" value="InterPro"/>
</dbReference>
<dbReference type="PANTHER" id="PTHR43454">
    <property type="entry name" value="GLYCERALDEHYDE-3-PHOSPHATE DEHYDROGENASE"/>
    <property type="match status" value="1"/>
</dbReference>
<dbReference type="NCBIfam" id="NF006139">
    <property type="entry name" value="PRK08289.1"/>
    <property type="match status" value="1"/>
</dbReference>
<dbReference type="PANTHER" id="PTHR43454:SF1">
    <property type="entry name" value="GLYCERALDEHYDE 3-PHOSPHATE DEHYDROGENASE NAD(P) BINDING DOMAIN-CONTAINING PROTEIN"/>
    <property type="match status" value="1"/>
</dbReference>
<dbReference type="Pfam" id="PF00044">
    <property type="entry name" value="Gp_dh_N"/>
    <property type="match status" value="1"/>
</dbReference>
<proteinExistence type="inferred from homology"/>
<dbReference type="PRINTS" id="PR00078">
    <property type="entry name" value="G3PDHDRGNASE"/>
</dbReference>
<dbReference type="AlphaFoldDB" id="A0A6H9XKH3"/>
<evidence type="ECO:0000313" key="6">
    <source>
        <dbReference type="Proteomes" id="UP000249886"/>
    </source>
</evidence>
<feature type="domain" description="Glyceraldehyde 3-phosphate dehydrogenase NAD(P) binding" evidence="4">
    <location>
        <begin position="135"/>
        <end position="296"/>
    </location>
</feature>
<dbReference type="InterPro" id="IPR020830">
    <property type="entry name" value="GlycerAld_3-P_DH_AS"/>
</dbReference>
<dbReference type="RefSeq" id="WP_005527317.1">
    <property type="nucleotide sequence ID" value="NZ_CAUSZY010000012.1"/>
</dbReference>
<dbReference type="GO" id="GO:0016620">
    <property type="term" value="F:oxidoreductase activity, acting on the aldehyde or oxo group of donors, NAD or NADP as acceptor"/>
    <property type="evidence" value="ECO:0007669"/>
    <property type="project" value="InterPro"/>
</dbReference>
<reference evidence="5 6" key="1">
    <citation type="submission" date="2018-06" db="EMBL/GenBank/DDBJ databases">
        <authorList>
            <consortium name="Pathogen Informatics"/>
            <person name="Doyle S."/>
        </authorList>
    </citation>
    <scope>NUCLEOTIDE SEQUENCE [LARGE SCALE GENOMIC DNA]</scope>
    <source>
        <strain evidence="5 6">NCTC10254</strain>
    </source>
</reference>
<evidence type="ECO:0000256" key="1">
    <source>
        <dbReference type="ARBA" id="ARBA00021022"/>
    </source>
</evidence>
<dbReference type="GeneID" id="84575138"/>
<comment type="caution">
    <text evidence="5">The sequence shown here is derived from an EMBL/GenBank/DDBJ whole genome shotgun (WGS) entry which is preliminary data.</text>
</comment>
<accession>A0A6H9XKH3</accession>
<dbReference type="Pfam" id="PF02800">
    <property type="entry name" value="Gp_dh_C"/>
    <property type="match status" value="1"/>
</dbReference>
<gene>
    <name evidence="5" type="primary">gapB</name>
    <name evidence="5" type="ORF">NCTC10254_02066</name>
</gene>
<protein>
    <recommendedName>
        <fullName evidence="1">Glyceraldehyde-3-phosphate dehydrogenase</fullName>
    </recommendedName>
</protein>
<sequence length="492" mass="53749">MAPDWNTKLTSAQEMLPLLYNLHHNNNIITSIFGRILMGVTDIDIVKAHRYSRLATDTELTPAQTLPIVQALATLNPTSASIDIGTLAVRYAEHHSDNHGEPEDLVAFLRTELAEVLPADDAGDHENPVSATPPRDIVLYGFGRIGRLLARILISREAAFGSVKLRAVVVRKNGDNDLQKRASLLRRDSVHGAFNGTITVDEEHNVIWANGTKIQIIYSNDPASVDYTNYGITDAIVVDNTGRWRDEAGLQQHLKATGCSRVVLTAPGKGDLKNVVYGINHTDITPDDAIVTAASCTTNAITPVLKVINDHYGIQGGHVETVHSFTNDQNLIDNFHRGSRRGRAAGLNMVLTETGAAKAVAKALPELAGKLTGNAIRVPTPDVSMAVLNLTLDKEVTREEVNDLMDRVALYSDLRQQIAYIHSPEVVSTDFVGTTHAGIIDGLATIANGNHLVLYVWYDNEFGYSNQVIRIVEELAQARPLVLPRRINQAEL</sequence>
<dbReference type="CDD" id="cd05214">
    <property type="entry name" value="GAPDH_I_N"/>
    <property type="match status" value="1"/>
</dbReference>
<organism evidence="5 6">
    <name type="scientific">Corynebacterium matruchotii</name>
    <dbReference type="NCBI Taxonomy" id="43768"/>
    <lineage>
        <taxon>Bacteria</taxon>
        <taxon>Bacillati</taxon>
        <taxon>Actinomycetota</taxon>
        <taxon>Actinomycetes</taxon>
        <taxon>Mycobacteriales</taxon>
        <taxon>Corynebacteriaceae</taxon>
        <taxon>Corynebacterium</taxon>
    </lineage>
</organism>
<dbReference type="SMART" id="SM00846">
    <property type="entry name" value="Gp_dh_N"/>
    <property type="match status" value="1"/>
</dbReference>
<evidence type="ECO:0000256" key="3">
    <source>
        <dbReference type="RuleBase" id="RU000397"/>
    </source>
</evidence>
<evidence type="ECO:0000256" key="2">
    <source>
        <dbReference type="ARBA" id="ARBA00023002"/>
    </source>
</evidence>
<evidence type="ECO:0000313" key="5">
    <source>
        <dbReference type="EMBL" id="SPW31316.1"/>
    </source>
</evidence>
<name>A0A6H9XKH3_9CORY</name>
<dbReference type="InterPro" id="IPR020831">
    <property type="entry name" value="GlycerAld/Erythrose_P_DH"/>
</dbReference>
<dbReference type="SUPFAM" id="SSF51735">
    <property type="entry name" value="NAD(P)-binding Rossmann-fold domains"/>
    <property type="match status" value="1"/>
</dbReference>
<dbReference type="Gene3D" id="3.40.50.720">
    <property type="entry name" value="NAD(P)-binding Rossmann-like Domain"/>
    <property type="match status" value="1"/>
</dbReference>
<evidence type="ECO:0000259" key="4">
    <source>
        <dbReference type="SMART" id="SM00846"/>
    </source>
</evidence>
<dbReference type="SUPFAM" id="SSF55347">
    <property type="entry name" value="Glyceraldehyde-3-phosphate dehydrogenase-like, C-terminal domain"/>
    <property type="match status" value="1"/>
</dbReference>
<dbReference type="Proteomes" id="UP000249886">
    <property type="component" value="Unassembled WGS sequence"/>
</dbReference>